<accession>A0A1Y6F4V4</accession>
<organism evidence="2 3">
    <name type="scientific">Altererythrobacter xiamenensis</name>
    <dbReference type="NCBI Taxonomy" id="1316679"/>
    <lineage>
        <taxon>Bacteria</taxon>
        <taxon>Pseudomonadati</taxon>
        <taxon>Pseudomonadota</taxon>
        <taxon>Alphaproteobacteria</taxon>
        <taxon>Sphingomonadales</taxon>
        <taxon>Erythrobacteraceae</taxon>
        <taxon>Altererythrobacter</taxon>
    </lineage>
</organism>
<dbReference type="Proteomes" id="UP000194420">
    <property type="component" value="Unassembled WGS sequence"/>
</dbReference>
<dbReference type="GO" id="GO:0035438">
    <property type="term" value="F:cyclic-di-GMP binding"/>
    <property type="evidence" value="ECO:0007669"/>
    <property type="project" value="InterPro"/>
</dbReference>
<dbReference type="RefSeq" id="WP_159456627.1">
    <property type="nucleotide sequence ID" value="NZ_FXWG01000002.1"/>
</dbReference>
<dbReference type="Pfam" id="PF07238">
    <property type="entry name" value="PilZ"/>
    <property type="match status" value="1"/>
</dbReference>
<dbReference type="Gene3D" id="2.40.10.220">
    <property type="entry name" value="predicted glycosyltransferase like domains"/>
    <property type="match status" value="1"/>
</dbReference>
<evidence type="ECO:0000313" key="2">
    <source>
        <dbReference type="EMBL" id="SMQ69549.1"/>
    </source>
</evidence>
<gene>
    <name evidence="2" type="ORF">SAMN06297468_1735</name>
</gene>
<dbReference type="OrthoDB" id="9794070at2"/>
<sequence length="94" mass="9864">MPTRKSERVSTSRTAIATIPGSDFRVLVRDISVSGCRLSTDSALAKTGSTIIVSLAGLEMASGQIAWVADGECGVKFHRPITEEAVDQISGAID</sequence>
<proteinExistence type="predicted"/>
<dbReference type="AlphaFoldDB" id="A0A1Y6F4V4"/>
<name>A0A1Y6F4V4_9SPHN</name>
<keyword evidence="3" id="KW-1185">Reference proteome</keyword>
<evidence type="ECO:0000313" key="3">
    <source>
        <dbReference type="Proteomes" id="UP000194420"/>
    </source>
</evidence>
<protein>
    <submittedName>
        <fullName evidence="2">PilZ domain-containing protein</fullName>
    </submittedName>
</protein>
<evidence type="ECO:0000259" key="1">
    <source>
        <dbReference type="Pfam" id="PF07238"/>
    </source>
</evidence>
<feature type="domain" description="PilZ" evidence="1">
    <location>
        <begin position="3"/>
        <end position="89"/>
    </location>
</feature>
<reference evidence="3" key="1">
    <citation type="submission" date="2017-04" db="EMBL/GenBank/DDBJ databases">
        <authorList>
            <person name="Varghese N."/>
            <person name="Submissions S."/>
        </authorList>
    </citation>
    <scope>NUCLEOTIDE SEQUENCE [LARGE SCALE GENOMIC DNA]</scope>
</reference>
<dbReference type="SUPFAM" id="SSF141371">
    <property type="entry name" value="PilZ domain-like"/>
    <property type="match status" value="1"/>
</dbReference>
<dbReference type="InterPro" id="IPR009875">
    <property type="entry name" value="PilZ_domain"/>
</dbReference>
<dbReference type="EMBL" id="FXWG01000002">
    <property type="protein sequence ID" value="SMQ69549.1"/>
    <property type="molecule type" value="Genomic_DNA"/>
</dbReference>